<keyword evidence="16 18" id="KW-0456">Lyase</keyword>
<feature type="binding site" evidence="18">
    <location>
        <position position="262"/>
    </location>
    <ligand>
        <name>Zn(2+)</name>
        <dbReference type="ChEBI" id="CHEBI:29105"/>
    </ligand>
</feature>
<comment type="function">
    <text evidence="3 18">Catalyzes the conversion of 3-deoxy-D-arabino-heptulosonate 7-phosphate (DAHP) to dehydroquinate (DHQ).</text>
</comment>
<sequence>MQTLQVDLGERSYPITIGEQLIDQAELLSRHIRGKQVAIVTNDTVAPLYLERLTRSLAGYSVTPVVLPDGEAHKNWETLQSIFDALLAARHDRNTTIIALGGGVVGDMAGFAAASYQRGVSFIQVPTTLLSQVDSSVGGKTGINHPLGKNMIGAFYQPQAVLIDTATLTTLPARELSAGLAEVIKYGLICDEPFLGWLEDNVDRLRALDQQALTEAIRRSCAAKARVVGADERESGIRATLNLGHTFGHAIETHQGYGVWLHGEAVSAGTVMALEMSRRLGWISAAEQQRAVSLLARAGLPVVPPANMRAEDFLEHMAVDKKVLDGRLRLVLLKRLGEAVVTSDFPREVLESTLNANYDSLAQAPST</sequence>
<dbReference type="InterPro" id="IPR016037">
    <property type="entry name" value="DHQ_synth_AroB"/>
</dbReference>
<comment type="catalytic activity">
    <reaction evidence="1 18">
        <text>7-phospho-2-dehydro-3-deoxy-D-arabino-heptonate = 3-dehydroquinate + phosphate</text>
        <dbReference type="Rhea" id="RHEA:21968"/>
        <dbReference type="ChEBI" id="CHEBI:32364"/>
        <dbReference type="ChEBI" id="CHEBI:43474"/>
        <dbReference type="ChEBI" id="CHEBI:58394"/>
        <dbReference type="EC" id="4.2.3.4"/>
    </reaction>
</comment>
<evidence type="ECO:0000256" key="17">
    <source>
        <dbReference type="ARBA" id="ARBA00023285"/>
    </source>
</evidence>
<dbReference type="InterPro" id="IPR030963">
    <property type="entry name" value="DHQ_synth_fam"/>
</dbReference>
<evidence type="ECO:0000256" key="15">
    <source>
        <dbReference type="ARBA" id="ARBA00023141"/>
    </source>
</evidence>
<dbReference type="RefSeq" id="WP_021207094.1">
    <property type="nucleotide sequence ID" value="NZ_JAMOIG010000001.1"/>
</dbReference>
<feature type="binding site" evidence="18">
    <location>
        <position position="149"/>
    </location>
    <ligand>
        <name>NAD(+)</name>
        <dbReference type="ChEBI" id="CHEBI:57540"/>
    </ligand>
</feature>
<evidence type="ECO:0000313" key="21">
    <source>
        <dbReference type="EMBL" id="PNG06917.1"/>
    </source>
</evidence>
<dbReference type="SUPFAM" id="SSF56796">
    <property type="entry name" value="Dehydroquinate synthase-like"/>
    <property type="match status" value="1"/>
</dbReference>
<dbReference type="InterPro" id="IPR056179">
    <property type="entry name" value="DHQS_C"/>
</dbReference>
<comment type="similarity">
    <text evidence="6 18">Belongs to the sugar phosphate cyclases superfamily. Dehydroquinate synthase family.</text>
</comment>
<dbReference type="OrthoDB" id="9806583at2"/>
<evidence type="ECO:0000259" key="20">
    <source>
        <dbReference type="Pfam" id="PF24621"/>
    </source>
</evidence>
<dbReference type="NCBIfam" id="TIGR01357">
    <property type="entry name" value="aroB"/>
    <property type="match status" value="1"/>
</dbReference>
<evidence type="ECO:0000256" key="8">
    <source>
        <dbReference type="ARBA" id="ARBA00017684"/>
    </source>
</evidence>
<keyword evidence="13 18" id="KW-0862">Zinc</keyword>
<feature type="binding site" evidence="18">
    <location>
        <position position="182"/>
    </location>
    <ligand>
        <name>Zn(2+)</name>
        <dbReference type="ChEBI" id="CHEBI:29105"/>
    </ligand>
</feature>
<dbReference type="EC" id="4.2.3.4" evidence="7 18"/>
<feature type="domain" description="3-dehydroquinate synthase N-terminal" evidence="19">
    <location>
        <begin position="65"/>
        <end position="177"/>
    </location>
</feature>
<evidence type="ECO:0000256" key="1">
    <source>
        <dbReference type="ARBA" id="ARBA00001393"/>
    </source>
</evidence>
<evidence type="ECO:0000256" key="6">
    <source>
        <dbReference type="ARBA" id="ARBA00005412"/>
    </source>
</evidence>
<dbReference type="UniPathway" id="UPA00053">
    <property type="reaction ID" value="UER00085"/>
</dbReference>
<evidence type="ECO:0000256" key="2">
    <source>
        <dbReference type="ARBA" id="ARBA00001911"/>
    </source>
</evidence>
<dbReference type="InterPro" id="IPR030960">
    <property type="entry name" value="DHQS/DOIS_N"/>
</dbReference>
<comment type="pathway">
    <text evidence="5 18">Metabolic intermediate biosynthesis; chorismate biosynthesis; chorismate from D-erythrose 4-phosphate and phosphoenolpyruvate: step 2/7.</text>
</comment>
<comment type="subcellular location">
    <subcellularLocation>
        <location evidence="4 18">Cytoplasm</location>
    </subcellularLocation>
</comment>
<dbReference type="GO" id="GO:0009423">
    <property type="term" value="P:chorismate biosynthetic process"/>
    <property type="evidence" value="ECO:0007669"/>
    <property type="project" value="UniProtKB-UniRule"/>
</dbReference>
<keyword evidence="10 18" id="KW-0028">Amino-acid biosynthesis</keyword>
<keyword evidence="9 18" id="KW-0963">Cytoplasm</keyword>
<comment type="cofactor">
    <cofactor evidence="2 18">
        <name>NAD(+)</name>
        <dbReference type="ChEBI" id="CHEBI:57540"/>
    </cofactor>
</comment>
<feature type="binding site" evidence="18">
    <location>
        <begin position="103"/>
        <end position="107"/>
    </location>
    <ligand>
        <name>NAD(+)</name>
        <dbReference type="ChEBI" id="CHEBI:57540"/>
    </ligand>
</feature>
<keyword evidence="11 18" id="KW-0479">Metal-binding</keyword>
<evidence type="ECO:0000256" key="10">
    <source>
        <dbReference type="ARBA" id="ARBA00022605"/>
    </source>
</evidence>
<dbReference type="Gene3D" id="1.20.1090.10">
    <property type="entry name" value="Dehydroquinate synthase-like - alpha domain"/>
    <property type="match status" value="1"/>
</dbReference>
<keyword evidence="17 18" id="KW-0170">Cobalt</keyword>
<dbReference type="GO" id="GO:0009073">
    <property type="term" value="P:aromatic amino acid family biosynthetic process"/>
    <property type="evidence" value="ECO:0007669"/>
    <property type="project" value="UniProtKB-KW"/>
</dbReference>
<evidence type="ECO:0000256" key="9">
    <source>
        <dbReference type="ARBA" id="ARBA00022490"/>
    </source>
</evidence>
<dbReference type="GO" id="GO:0005737">
    <property type="term" value="C:cytoplasm"/>
    <property type="evidence" value="ECO:0007669"/>
    <property type="project" value="UniProtKB-SubCell"/>
</dbReference>
<protein>
    <recommendedName>
        <fullName evidence="8 18">3-dehydroquinate synthase</fullName>
        <shortName evidence="18">DHQS</shortName>
        <ecNumber evidence="7 18">4.2.3.4</ecNumber>
    </recommendedName>
</protein>
<evidence type="ECO:0000256" key="4">
    <source>
        <dbReference type="ARBA" id="ARBA00004496"/>
    </source>
</evidence>
<evidence type="ECO:0000256" key="12">
    <source>
        <dbReference type="ARBA" id="ARBA00022741"/>
    </source>
</evidence>
<dbReference type="GO" id="GO:0008652">
    <property type="term" value="P:amino acid biosynthetic process"/>
    <property type="evidence" value="ECO:0007669"/>
    <property type="project" value="UniProtKB-KW"/>
</dbReference>
<evidence type="ECO:0000256" key="5">
    <source>
        <dbReference type="ARBA" id="ARBA00004661"/>
    </source>
</evidence>
<dbReference type="PANTHER" id="PTHR43622">
    <property type="entry name" value="3-DEHYDROQUINATE SYNTHASE"/>
    <property type="match status" value="1"/>
</dbReference>
<dbReference type="Gene3D" id="3.40.50.1970">
    <property type="match status" value="1"/>
</dbReference>
<keyword evidence="15 18" id="KW-0057">Aromatic amino acid biosynthesis</keyword>
<dbReference type="AlphaFoldDB" id="A0A2N8SWS0"/>
<feature type="binding site" evidence="18">
    <location>
        <begin position="167"/>
        <end position="170"/>
    </location>
    <ligand>
        <name>NAD(+)</name>
        <dbReference type="ChEBI" id="CHEBI:57540"/>
    </ligand>
</feature>
<evidence type="ECO:0000256" key="13">
    <source>
        <dbReference type="ARBA" id="ARBA00022833"/>
    </source>
</evidence>
<comment type="cofactor">
    <cofactor evidence="18">
        <name>Co(2+)</name>
        <dbReference type="ChEBI" id="CHEBI:48828"/>
    </cofactor>
    <cofactor evidence="18">
        <name>Zn(2+)</name>
        <dbReference type="ChEBI" id="CHEBI:29105"/>
    </cofactor>
    <text evidence="18">Binds 1 divalent metal cation per subunit. Can use either Co(2+) or Zn(2+).</text>
</comment>
<feature type="binding site" evidence="18">
    <location>
        <position position="245"/>
    </location>
    <ligand>
        <name>Zn(2+)</name>
        <dbReference type="ChEBI" id="CHEBI:29105"/>
    </ligand>
</feature>
<dbReference type="FunFam" id="1.20.1090.10:FF:000002">
    <property type="entry name" value="3-dehydroquinate synthase"/>
    <property type="match status" value="1"/>
</dbReference>
<dbReference type="FunFam" id="3.40.50.1970:FF:000001">
    <property type="entry name" value="3-dehydroquinate synthase"/>
    <property type="match status" value="1"/>
</dbReference>
<name>A0A2N8SWS0_STUST</name>
<evidence type="ECO:0000259" key="19">
    <source>
        <dbReference type="Pfam" id="PF01761"/>
    </source>
</evidence>
<dbReference type="Pfam" id="PF24621">
    <property type="entry name" value="DHQS_C"/>
    <property type="match status" value="1"/>
</dbReference>
<reference evidence="21 22" key="1">
    <citation type="submission" date="2018-01" db="EMBL/GenBank/DDBJ databases">
        <title>Denitrification phenotypes of diverse strains of Pseudomonas stutzeri.</title>
        <authorList>
            <person name="Milligan D.A."/>
            <person name="Bergaust L."/>
            <person name="Bakken L.R."/>
            <person name="Frostegard A."/>
        </authorList>
    </citation>
    <scope>NUCLEOTIDE SEQUENCE [LARGE SCALE GENOMIC DNA]</scope>
    <source>
        <strain evidence="21 22">28a3</strain>
    </source>
</reference>
<dbReference type="GO" id="GO:0000166">
    <property type="term" value="F:nucleotide binding"/>
    <property type="evidence" value="ECO:0007669"/>
    <property type="project" value="UniProtKB-KW"/>
</dbReference>
<dbReference type="PIRSF" id="PIRSF001455">
    <property type="entry name" value="DHQ_synth"/>
    <property type="match status" value="1"/>
</dbReference>
<dbReference type="GO" id="GO:0003856">
    <property type="term" value="F:3-dehydroquinate synthase activity"/>
    <property type="evidence" value="ECO:0007669"/>
    <property type="project" value="UniProtKB-UniRule"/>
</dbReference>
<feature type="binding site" evidence="18">
    <location>
        <begin position="127"/>
        <end position="128"/>
    </location>
    <ligand>
        <name>NAD(+)</name>
        <dbReference type="ChEBI" id="CHEBI:57540"/>
    </ligand>
</feature>
<accession>A0A2N8SWS0</accession>
<keyword evidence="12 18" id="KW-0547">Nucleotide-binding</keyword>
<evidence type="ECO:0000313" key="22">
    <source>
        <dbReference type="Proteomes" id="UP000235897"/>
    </source>
</evidence>
<evidence type="ECO:0000256" key="14">
    <source>
        <dbReference type="ARBA" id="ARBA00023027"/>
    </source>
</evidence>
<dbReference type="Proteomes" id="UP000235897">
    <property type="component" value="Unassembled WGS sequence"/>
</dbReference>
<comment type="caution">
    <text evidence="21">The sequence shown here is derived from an EMBL/GenBank/DDBJ whole genome shotgun (WGS) entry which is preliminary data.</text>
</comment>
<evidence type="ECO:0000256" key="18">
    <source>
        <dbReference type="HAMAP-Rule" id="MF_00110"/>
    </source>
</evidence>
<dbReference type="PANTHER" id="PTHR43622:SF7">
    <property type="entry name" value="3-DEHYDROQUINATE SYNTHASE, CHLOROPLASTIC"/>
    <property type="match status" value="1"/>
</dbReference>
<dbReference type="HAMAP" id="MF_00110">
    <property type="entry name" value="DHQ_synthase"/>
    <property type="match status" value="1"/>
</dbReference>
<feature type="domain" description="3-dehydroquinate synthase C-terminal" evidence="20">
    <location>
        <begin position="179"/>
        <end position="323"/>
    </location>
</feature>
<keyword evidence="14 18" id="KW-0520">NAD</keyword>
<dbReference type="GO" id="GO:0046872">
    <property type="term" value="F:metal ion binding"/>
    <property type="evidence" value="ECO:0007669"/>
    <property type="project" value="UniProtKB-KW"/>
</dbReference>
<dbReference type="InterPro" id="IPR050071">
    <property type="entry name" value="Dehydroquinate_synthase"/>
</dbReference>
<dbReference type="Pfam" id="PF01761">
    <property type="entry name" value="DHQ_synthase"/>
    <property type="match status" value="1"/>
</dbReference>
<proteinExistence type="inferred from homology"/>
<feature type="binding site" evidence="18">
    <location>
        <position position="140"/>
    </location>
    <ligand>
        <name>NAD(+)</name>
        <dbReference type="ChEBI" id="CHEBI:57540"/>
    </ligand>
</feature>
<gene>
    <name evidence="18" type="primary">aroB</name>
    <name evidence="21" type="ORF">CXL00_08380</name>
</gene>
<feature type="binding site" evidence="18">
    <location>
        <begin position="69"/>
        <end position="74"/>
    </location>
    <ligand>
        <name>NAD(+)</name>
        <dbReference type="ChEBI" id="CHEBI:57540"/>
    </ligand>
</feature>
<organism evidence="21 22">
    <name type="scientific">Stutzerimonas stutzeri</name>
    <name type="common">Pseudomonas stutzeri</name>
    <dbReference type="NCBI Taxonomy" id="316"/>
    <lineage>
        <taxon>Bacteria</taxon>
        <taxon>Pseudomonadati</taxon>
        <taxon>Pseudomonadota</taxon>
        <taxon>Gammaproteobacteria</taxon>
        <taxon>Pseudomonadales</taxon>
        <taxon>Pseudomonadaceae</taxon>
        <taxon>Stutzerimonas</taxon>
    </lineage>
</organism>
<evidence type="ECO:0000256" key="16">
    <source>
        <dbReference type="ARBA" id="ARBA00023239"/>
    </source>
</evidence>
<dbReference type="CDD" id="cd08195">
    <property type="entry name" value="DHQS"/>
    <property type="match status" value="1"/>
</dbReference>
<evidence type="ECO:0000256" key="11">
    <source>
        <dbReference type="ARBA" id="ARBA00022723"/>
    </source>
</evidence>
<evidence type="ECO:0000256" key="7">
    <source>
        <dbReference type="ARBA" id="ARBA00013031"/>
    </source>
</evidence>
<dbReference type="EMBL" id="POUW01000002">
    <property type="protein sequence ID" value="PNG06917.1"/>
    <property type="molecule type" value="Genomic_DNA"/>
</dbReference>
<evidence type="ECO:0000256" key="3">
    <source>
        <dbReference type="ARBA" id="ARBA00003485"/>
    </source>
</evidence>